<proteinExistence type="predicted"/>
<evidence type="ECO:0000313" key="4">
    <source>
        <dbReference type="EMBL" id="MBB6118364.1"/>
    </source>
</evidence>
<dbReference type="Proteomes" id="UP000536604">
    <property type="component" value="Unassembled WGS sequence"/>
</dbReference>
<accession>A0A841IK79</accession>
<feature type="compositionally biased region" description="Pro residues" evidence="1">
    <location>
        <begin position="26"/>
        <end position="42"/>
    </location>
</feature>
<feature type="region of interest" description="Disordered" evidence="1">
    <location>
        <begin position="196"/>
        <end position="221"/>
    </location>
</feature>
<keyword evidence="5" id="KW-1185">Reference proteome</keyword>
<evidence type="ECO:0000256" key="2">
    <source>
        <dbReference type="SAM" id="SignalP"/>
    </source>
</evidence>
<name>A0A841IK79_9ACTN</name>
<dbReference type="InterPro" id="IPR002372">
    <property type="entry name" value="PQQ_rpt_dom"/>
</dbReference>
<feature type="compositionally biased region" description="Acidic residues" evidence="1">
    <location>
        <begin position="196"/>
        <end position="218"/>
    </location>
</feature>
<dbReference type="AlphaFoldDB" id="A0A841IK79"/>
<comment type="caution">
    <text evidence="4">The sequence shown here is derived from an EMBL/GenBank/DDBJ whole genome shotgun (WGS) entry which is preliminary data.</text>
</comment>
<feature type="region of interest" description="Disordered" evidence="1">
    <location>
        <begin position="441"/>
        <end position="464"/>
    </location>
</feature>
<reference evidence="4 5" key="1">
    <citation type="submission" date="2020-08" db="EMBL/GenBank/DDBJ databases">
        <title>Genomic Encyclopedia of Type Strains, Phase III (KMG-III): the genomes of soil and plant-associated and newly described type strains.</title>
        <authorList>
            <person name="Whitman W."/>
        </authorList>
    </citation>
    <scope>NUCLEOTIDE SEQUENCE [LARGE SCALE GENOMIC DNA]</scope>
    <source>
        <strain evidence="4 5">CECT 8712</strain>
    </source>
</reference>
<dbReference type="SUPFAM" id="SSF50998">
    <property type="entry name" value="Quinoprotein alcohol dehydrogenase-like"/>
    <property type="match status" value="1"/>
</dbReference>
<dbReference type="InterPro" id="IPR011047">
    <property type="entry name" value="Quinoprotein_ADH-like_sf"/>
</dbReference>
<dbReference type="Pfam" id="PF13360">
    <property type="entry name" value="PQQ_2"/>
    <property type="match status" value="1"/>
</dbReference>
<keyword evidence="2" id="KW-0732">Signal</keyword>
<evidence type="ECO:0000313" key="5">
    <source>
        <dbReference type="Proteomes" id="UP000536604"/>
    </source>
</evidence>
<dbReference type="InterPro" id="IPR015943">
    <property type="entry name" value="WD40/YVTN_repeat-like_dom_sf"/>
</dbReference>
<feature type="signal peptide" evidence="2">
    <location>
        <begin position="1"/>
        <end position="24"/>
    </location>
</feature>
<dbReference type="RefSeq" id="WP_184286125.1">
    <property type="nucleotide sequence ID" value="NZ_JACHJO010000001.1"/>
</dbReference>
<dbReference type="PROSITE" id="PS51257">
    <property type="entry name" value="PROKAR_LIPOPROTEIN"/>
    <property type="match status" value="1"/>
</dbReference>
<feature type="region of interest" description="Disordered" evidence="1">
    <location>
        <begin position="26"/>
        <end position="54"/>
    </location>
</feature>
<dbReference type="Gene3D" id="2.130.10.10">
    <property type="entry name" value="YVTN repeat-like/Quinoprotein amine dehydrogenase"/>
    <property type="match status" value="1"/>
</dbReference>
<evidence type="ECO:0000259" key="3">
    <source>
        <dbReference type="Pfam" id="PF13360"/>
    </source>
</evidence>
<feature type="domain" description="Pyrrolo-quinoline quinone repeat" evidence="3">
    <location>
        <begin position="78"/>
        <end position="202"/>
    </location>
</feature>
<organism evidence="4 5">
    <name type="scientific">Nocardiopsis algeriensis</name>
    <dbReference type="NCBI Taxonomy" id="1478215"/>
    <lineage>
        <taxon>Bacteria</taxon>
        <taxon>Bacillati</taxon>
        <taxon>Actinomycetota</taxon>
        <taxon>Actinomycetes</taxon>
        <taxon>Streptosporangiales</taxon>
        <taxon>Nocardiopsidaceae</taxon>
        <taxon>Nocardiopsis</taxon>
    </lineage>
</organism>
<dbReference type="EMBL" id="JACHJO010000001">
    <property type="protein sequence ID" value="MBB6118364.1"/>
    <property type="molecule type" value="Genomic_DNA"/>
</dbReference>
<gene>
    <name evidence="4" type="ORF">FHS13_000292</name>
</gene>
<protein>
    <submittedName>
        <fullName evidence="4">Outer membrane protein assembly factor BamB</fullName>
    </submittedName>
</protein>
<sequence>MCSSRVPGALACGLVALLVAGCTGDPEPPAPPAGTPEEPAPVPTSFEGDPPPGIEGEVLRYLHGDSADVHEIFADPGGVRISAVGDAFLVSAGSEDRHLLHDAATGETLWEGGVRLRGFDADLEREAVMLMEDAEGTSFALDGQGGVLWEETREGDIFLDGIAVRRPAEWTHDDPYGEYVLLDAGGEELWSYEFAAPEEEGDEEDEAEEDGEEDDGSQEEPALGVPVAAWQDLVLLASGGPELHARSLDPDSAGEELWTVDGEDEDLGLVSSGPVPTPQVLGFHPLPDEGGDVLLVRWASSEAASVLSAHDPDDGELLWTLEEPGTNPVAHPYDPAGTGGALYDGETGTLLLPQASGTATAVALDLAEGETLWGLEEEGGAFSPAFAFDGMFYGTSRGGGDQPDTQVVLDARSMDTVSGELSSQVEAVTDSGHAVLVQGRQRFVYGPSPEEAESSESPSPEPSE</sequence>
<feature type="chain" id="PRO_5038800352" evidence="2">
    <location>
        <begin position="25"/>
        <end position="464"/>
    </location>
</feature>
<evidence type="ECO:0000256" key="1">
    <source>
        <dbReference type="SAM" id="MobiDB-lite"/>
    </source>
</evidence>